<dbReference type="Proteomes" id="UP000198372">
    <property type="component" value="Unassembled WGS sequence"/>
</dbReference>
<feature type="region of interest" description="Disordered" evidence="1">
    <location>
        <begin position="489"/>
        <end position="523"/>
    </location>
</feature>
<gene>
    <name evidence="2" type="ORF">BQ2448_5150</name>
</gene>
<reference evidence="3" key="1">
    <citation type="submission" date="2016-09" db="EMBL/GenBank/DDBJ databases">
        <authorList>
            <person name="Jeantristanb JTB J.-T."/>
            <person name="Ricardo R."/>
        </authorList>
    </citation>
    <scope>NUCLEOTIDE SEQUENCE [LARGE SCALE GENOMIC DNA]</scope>
</reference>
<feature type="compositionally biased region" description="Polar residues" evidence="1">
    <location>
        <begin position="495"/>
        <end position="504"/>
    </location>
</feature>
<organism evidence="2 3">
    <name type="scientific">Microbotryum intermedium</name>
    <dbReference type="NCBI Taxonomy" id="269621"/>
    <lineage>
        <taxon>Eukaryota</taxon>
        <taxon>Fungi</taxon>
        <taxon>Dikarya</taxon>
        <taxon>Basidiomycota</taxon>
        <taxon>Pucciniomycotina</taxon>
        <taxon>Microbotryomycetes</taxon>
        <taxon>Microbotryales</taxon>
        <taxon>Microbotryaceae</taxon>
        <taxon>Microbotryum</taxon>
    </lineage>
</organism>
<feature type="region of interest" description="Disordered" evidence="1">
    <location>
        <begin position="22"/>
        <end position="50"/>
    </location>
</feature>
<dbReference type="AlphaFoldDB" id="A0A238F4B0"/>
<evidence type="ECO:0000256" key="1">
    <source>
        <dbReference type="SAM" id="MobiDB-lite"/>
    </source>
</evidence>
<dbReference type="SUPFAM" id="SSF52047">
    <property type="entry name" value="RNI-like"/>
    <property type="match status" value="1"/>
</dbReference>
<dbReference type="EMBL" id="FMSP01000002">
    <property type="protein sequence ID" value="SCV67539.1"/>
    <property type="molecule type" value="Genomic_DNA"/>
</dbReference>
<evidence type="ECO:0000313" key="3">
    <source>
        <dbReference type="Proteomes" id="UP000198372"/>
    </source>
</evidence>
<protein>
    <submittedName>
        <fullName evidence="2">BQ2448_5150 protein</fullName>
    </submittedName>
</protein>
<feature type="compositionally biased region" description="Low complexity" evidence="1">
    <location>
        <begin position="641"/>
        <end position="651"/>
    </location>
</feature>
<name>A0A238F4B0_9BASI</name>
<proteinExistence type="predicted"/>
<feature type="region of interest" description="Disordered" evidence="1">
    <location>
        <begin position="641"/>
        <end position="695"/>
    </location>
</feature>
<sequence>MLTASPGEFKLLSRAQPHRHYCRRHPASSSDSSHTGCLRLRSSTDHSHSTKKDGLVFSNIDGVGYRKRLVCGQDFTVSSTSRFKSRSRLDAIAYDQLERQYSETVLFCVPSLSSVCVQVAARNWLKPGIFGSLDCNFHRDRAPEILEAIASQSEIGLLPFNVFVDFATVLSTDMPKRRRTYRGLCRTDHNEIRQLDAANERARIAWQTDWTTDEQQQAISGHIAAPCFFLAVLDLGGTSFSDQDIIALKDPLANFLAVLKLRSTHVTDDGLAWIARAFAHDKRSYRHLQVLSLCSLSRVTNSGVQHLAALPLRMLDVRGTACTPQLRFLLNTAVVSLARNAEEPRRAWRCAIAKRVALEMQGLSSSLELELFSSINYSPARTLALLHRLGEIQLGDTCQAHRLPKSIVVHIDAISRRSDAEKQNDHAGLPKIRIGEDVDMGNGPRYARYSSVYGIVTSTSGVSQEALLSSVNSEPEARGAAFRVRDDAIAGHGSTPKNTSSSAESGARQPRNAELDPLSDSEDEGDCLVGWDHCKSERLRALAQEQATILSFHQRTGPQERRPSLVRTIAVPPRSDLMLIRHLPVVTPLACQAFVHNTYSPPSGPPSDDNFVVDEGDLIRPKKRHYKDGCEDVLLPGFSRSRSTSRASATAGDVKPALSTATTRSKRPRSKLEPANANFGASRLATPGPATLPRNPFAKMPSKIGDFADNDAPFELALKKPAKHPRF</sequence>
<dbReference type="Gene3D" id="3.80.10.10">
    <property type="entry name" value="Ribonuclease Inhibitor"/>
    <property type="match status" value="1"/>
</dbReference>
<keyword evidence="3" id="KW-1185">Reference proteome</keyword>
<accession>A0A238F4B0</accession>
<dbReference type="OrthoDB" id="2533752at2759"/>
<evidence type="ECO:0000313" key="2">
    <source>
        <dbReference type="EMBL" id="SCV67539.1"/>
    </source>
</evidence>
<dbReference type="InterPro" id="IPR032675">
    <property type="entry name" value="LRR_dom_sf"/>
</dbReference>